<evidence type="ECO:0000256" key="1">
    <source>
        <dbReference type="ARBA" id="ARBA00022801"/>
    </source>
</evidence>
<dbReference type="InterPro" id="IPR009835">
    <property type="entry name" value="SrtB"/>
</dbReference>
<dbReference type="EMBL" id="AJWZ01007582">
    <property type="protein sequence ID" value="EKC56502.1"/>
    <property type="molecule type" value="Genomic_DNA"/>
</dbReference>
<sequence>MMKTKKILVRSVLVLVALAALCACAWCVWYIIQYYQGQSFGDRMRANAPDDTGSFQLERVKIPVDFDELQAMNPDIYAWVTIPDTDISYAVLQRDGDDDQEYYSKHSENGAYYSGGSIFSQDYNQKDFSDPMTVLYGHNLRNGRMFAQLNDFSDAEVFEAHRYIYVYLPDRMLVYEIFAAYPHSNEHLLLCHDFADADDFTAYFDGVQAQKSLQSNFRTDAWPEPGDRVLTLSTCFRGDNHQRYLVQGKLVAEAHSK</sequence>
<dbReference type="InterPro" id="IPR005754">
    <property type="entry name" value="Sortase"/>
</dbReference>
<dbReference type="InterPro" id="IPR023365">
    <property type="entry name" value="Sortase_dom-sf"/>
</dbReference>
<protein>
    <submittedName>
        <fullName evidence="2">Peptidase C60, sortase A and B</fullName>
    </submittedName>
</protein>
<accession>K1S7D2</accession>
<dbReference type="Gene3D" id="2.40.260.10">
    <property type="entry name" value="Sortase"/>
    <property type="match status" value="1"/>
</dbReference>
<evidence type="ECO:0000313" key="2">
    <source>
        <dbReference type="EMBL" id="EKC56502.1"/>
    </source>
</evidence>
<gene>
    <name evidence="2" type="ORF">OBE_11030</name>
</gene>
<dbReference type="PROSITE" id="PS51257">
    <property type="entry name" value="PROKAR_LIPOPROTEIN"/>
    <property type="match status" value="1"/>
</dbReference>
<reference evidence="2" key="1">
    <citation type="journal article" date="2013" name="Environ. Microbiol.">
        <title>Microbiota from the distal guts of lean and obese adolescents exhibit partial functional redundancy besides clear differences in community structure.</title>
        <authorList>
            <person name="Ferrer M."/>
            <person name="Ruiz A."/>
            <person name="Lanza F."/>
            <person name="Haange S.B."/>
            <person name="Oberbach A."/>
            <person name="Till H."/>
            <person name="Bargiela R."/>
            <person name="Campoy C."/>
            <person name="Segura M.T."/>
            <person name="Richter M."/>
            <person name="von Bergen M."/>
            <person name="Seifert J."/>
            <person name="Suarez A."/>
        </authorList>
    </citation>
    <scope>NUCLEOTIDE SEQUENCE</scope>
</reference>
<organism evidence="2">
    <name type="scientific">human gut metagenome</name>
    <dbReference type="NCBI Taxonomy" id="408170"/>
    <lineage>
        <taxon>unclassified sequences</taxon>
        <taxon>metagenomes</taxon>
        <taxon>organismal metagenomes</taxon>
    </lineage>
</organism>
<dbReference type="Pfam" id="PF04203">
    <property type="entry name" value="Sortase"/>
    <property type="match status" value="1"/>
</dbReference>
<dbReference type="CDD" id="cd05826">
    <property type="entry name" value="Sortase_B"/>
    <property type="match status" value="1"/>
</dbReference>
<dbReference type="AlphaFoldDB" id="K1S7D2"/>
<comment type="caution">
    <text evidence="2">The sequence shown here is derived from an EMBL/GenBank/DDBJ whole genome shotgun (WGS) entry which is preliminary data.</text>
</comment>
<keyword evidence="1" id="KW-0378">Hydrolase</keyword>
<dbReference type="SUPFAM" id="SSF63817">
    <property type="entry name" value="Sortase"/>
    <property type="match status" value="1"/>
</dbReference>
<name>K1S7D2_9ZZZZ</name>
<dbReference type="GO" id="GO:0016787">
    <property type="term" value="F:hydrolase activity"/>
    <property type="evidence" value="ECO:0007669"/>
    <property type="project" value="UniProtKB-KW"/>
</dbReference>
<proteinExistence type="predicted"/>